<gene>
    <name evidence="1" type="ORF">ACFQ0V_03460</name>
</gene>
<evidence type="ECO:0000313" key="2">
    <source>
        <dbReference type="Proteomes" id="UP001596976"/>
    </source>
</evidence>
<comment type="caution">
    <text evidence="1">The sequence shown here is derived from an EMBL/GenBank/DDBJ whole genome shotgun (WGS) entry which is preliminary data.</text>
</comment>
<protein>
    <submittedName>
        <fullName evidence="1">Uncharacterized protein</fullName>
    </submittedName>
</protein>
<dbReference type="EMBL" id="JBHTJF010000014">
    <property type="protein sequence ID" value="MFD0942825.1"/>
    <property type="molecule type" value="Genomic_DNA"/>
</dbReference>
<organism evidence="1 2">
    <name type="scientific">Savagea faecisuis</name>
    <dbReference type="NCBI Taxonomy" id="1274803"/>
    <lineage>
        <taxon>Bacteria</taxon>
        <taxon>Bacillati</taxon>
        <taxon>Bacillota</taxon>
        <taxon>Bacilli</taxon>
        <taxon>Bacillales</taxon>
        <taxon>Caryophanaceae</taxon>
        <taxon>Savagea</taxon>
    </lineage>
</organism>
<dbReference type="Proteomes" id="UP001596976">
    <property type="component" value="Unassembled WGS sequence"/>
</dbReference>
<accession>A0ABW3GY19</accession>
<keyword evidence="2" id="KW-1185">Reference proteome</keyword>
<proteinExistence type="predicted"/>
<evidence type="ECO:0000313" key="1">
    <source>
        <dbReference type="EMBL" id="MFD0942825.1"/>
    </source>
</evidence>
<dbReference type="RefSeq" id="WP_381009717.1">
    <property type="nucleotide sequence ID" value="NZ_JBHTJF010000014.1"/>
</dbReference>
<sequence>MGKKIILFFSLFGLFGGFGYWTYSAQSTPPSFIGEWMAIVEHETLQLIEFTEDERMMLKTWEEEREATYKAGKQQKNNRALYYHVTIDSKEYYLIYPEADNLNYAYLMESSSQEKSNPIHGKVVCELIRP</sequence>
<reference evidence="2" key="1">
    <citation type="journal article" date="2019" name="Int. J. Syst. Evol. Microbiol.">
        <title>The Global Catalogue of Microorganisms (GCM) 10K type strain sequencing project: providing services to taxonomists for standard genome sequencing and annotation.</title>
        <authorList>
            <consortium name="The Broad Institute Genomics Platform"/>
            <consortium name="The Broad Institute Genome Sequencing Center for Infectious Disease"/>
            <person name="Wu L."/>
            <person name="Ma J."/>
        </authorList>
    </citation>
    <scope>NUCLEOTIDE SEQUENCE [LARGE SCALE GENOMIC DNA]</scope>
    <source>
        <strain evidence="2">CCUG 63563</strain>
    </source>
</reference>
<name>A0ABW3GY19_9BACL</name>